<gene>
    <name evidence="1" type="primary">glnD</name>
    <name evidence="1" type="ORF">I551_3228</name>
</gene>
<keyword evidence="1" id="KW-0548">Nucleotidyltransferase</keyword>
<dbReference type="EMBL" id="JAOL01000106">
    <property type="protein sequence ID" value="EUA90278.1"/>
    <property type="molecule type" value="Genomic_DNA"/>
</dbReference>
<keyword evidence="1" id="KW-0808">Transferase</keyword>
<dbReference type="EC" id="2.7.7.59" evidence="1"/>
<reference evidence="1 2" key="1">
    <citation type="submission" date="2014-01" db="EMBL/GenBank/DDBJ databases">
        <authorList>
            <person name="Dobos K."/>
            <person name="Lenaerts A."/>
            <person name="Ordway D."/>
            <person name="DeGroote M.A."/>
            <person name="Parker T."/>
            <person name="Sizemore C."/>
            <person name="Tallon L.J."/>
            <person name="Sadzewicz L.K."/>
            <person name="Sengamalay N."/>
            <person name="Fraser C.M."/>
            <person name="Hine E."/>
            <person name="Shefchek K.A."/>
            <person name="Das S.P."/>
            <person name="Tettelin H."/>
        </authorList>
    </citation>
    <scope>NUCLEOTIDE SEQUENCE [LARGE SCALE GENOMIC DNA]</scope>
    <source>
        <strain evidence="1 2">Harvey</strain>
    </source>
</reference>
<evidence type="ECO:0000313" key="2">
    <source>
        <dbReference type="Proteomes" id="UP000020681"/>
    </source>
</evidence>
<organism evidence="1 2">
    <name type="scientific">Mycobacterium ulcerans str. Harvey</name>
    <dbReference type="NCBI Taxonomy" id="1299332"/>
    <lineage>
        <taxon>Bacteria</taxon>
        <taxon>Bacillati</taxon>
        <taxon>Actinomycetota</taxon>
        <taxon>Actinomycetes</taxon>
        <taxon>Mycobacteriales</taxon>
        <taxon>Mycobacteriaceae</taxon>
        <taxon>Mycobacterium</taxon>
        <taxon>Mycobacterium ulcerans group</taxon>
    </lineage>
</organism>
<proteinExistence type="predicted"/>
<name>A0ABN0QZM1_MYCUL</name>
<accession>A0ABN0QZM1</accession>
<dbReference type="Proteomes" id="UP000020681">
    <property type="component" value="Unassembled WGS sequence"/>
</dbReference>
<evidence type="ECO:0000313" key="1">
    <source>
        <dbReference type="EMBL" id="EUA90278.1"/>
    </source>
</evidence>
<keyword evidence="2" id="KW-1185">Reference proteome</keyword>
<protein>
    <submittedName>
        <fullName evidence="1">[Protein-PII] uridylyltransferase domain protein</fullName>
        <ecNumber evidence="1">2.7.7.59</ecNumber>
    </submittedName>
</protein>
<comment type="caution">
    <text evidence="1">The sequence shown here is derived from an EMBL/GenBank/DDBJ whole genome shotgun (WGS) entry which is preliminary data.</text>
</comment>
<sequence>MTIEALDRTGLWGACCRSGVRSKTCRRATWPTNGRWIAI</sequence>
<dbReference type="GO" id="GO:0008773">
    <property type="term" value="F:[protein-PII] uridylyltransferase activity"/>
    <property type="evidence" value="ECO:0007669"/>
    <property type="project" value="UniProtKB-EC"/>
</dbReference>